<organism evidence="2 3">
    <name type="scientific">Triplophysa tibetana</name>
    <dbReference type="NCBI Taxonomy" id="1572043"/>
    <lineage>
        <taxon>Eukaryota</taxon>
        <taxon>Metazoa</taxon>
        <taxon>Chordata</taxon>
        <taxon>Craniata</taxon>
        <taxon>Vertebrata</taxon>
        <taxon>Euteleostomi</taxon>
        <taxon>Actinopterygii</taxon>
        <taxon>Neopterygii</taxon>
        <taxon>Teleostei</taxon>
        <taxon>Ostariophysi</taxon>
        <taxon>Cypriniformes</taxon>
        <taxon>Nemacheilidae</taxon>
        <taxon>Triplophysa</taxon>
    </lineage>
</organism>
<feature type="domain" description="PLD-like" evidence="1">
    <location>
        <begin position="12"/>
        <end position="117"/>
    </location>
</feature>
<accession>A0A5A9P6Y9</accession>
<dbReference type="EMBL" id="SOYY01000008">
    <property type="protein sequence ID" value="KAA0717522.1"/>
    <property type="molecule type" value="Genomic_DNA"/>
</dbReference>
<sequence length="259" mass="29854">MKVIITISSQKGSPDVFFPKERMKDIEAIFRVIQEANTFIYISVPNYLPILKRTQPKYWAQIDNMLREALILKKNIKVCMLVSCWEQTDPLTFNFLWSLQSLCMDSINCSLEAKFFIQREQSGKRLYGINRNRYMVTDNSVYLGNFDWVANEFVFNAGVGIVINQQNKMNSTVVEMMKAVFERDWNSQYTLLVTLVANPVNTLLVYDRKTLLDQRIFAKIWSTLIIMVKELCLLTIGHPDIPPPRNSATPVTKTAPPPG</sequence>
<dbReference type="Gene3D" id="3.30.870.10">
    <property type="entry name" value="Endonuclease Chain A"/>
    <property type="match status" value="1"/>
</dbReference>
<evidence type="ECO:0000259" key="1">
    <source>
        <dbReference type="Pfam" id="PF13918"/>
    </source>
</evidence>
<dbReference type="InterPro" id="IPR032803">
    <property type="entry name" value="PLDc_3"/>
</dbReference>
<dbReference type="SUPFAM" id="SSF56024">
    <property type="entry name" value="Phospholipase D/nuclease"/>
    <property type="match status" value="1"/>
</dbReference>
<reference evidence="2 3" key="1">
    <citation type="journal article" date="2019" name="Mol. Ecol. Resour.">
        <title>Chromosome-level genome assembly of Triplophysa tibetana, a fish adapted to the harsh high-altitude environment of the Tibetan Plateau.</title>
        <authorList>
            <person name="Yang X."/>
            <person name="Liu H."/>
            <person name="Ma Z."/>
            <person name="Zou Y."/>
            <person name="Zou M."/>
            <person name="Mao Y."/>
            <person name="Li X."/>
            <person name="Wang H."/>
            <person name="Chen T."/>
            <person name="Wang W."/>
            <person name="Yang R."/>
        </authorList>
    </citation>
    <scope>NUCLEOTIDE SEQUENCE [LARGE SCALE GENOMIC DNA]</scope>
    <source>
        <strain evidence="2">TTIB1903HZAU</strain>
        <tissue evidence="2">Muscle</tissue>
    </source>
</reference>
<keyword evidence="3" id="KW-1185">Reference proteome</keyword>
<dbReference type="PANTHER" id="PTHR10185">
    <property type="entry name" value="PHOSPHOLIPASE D - RELATED"/>
    <property type="match status" value="1"/>
</dbReference>
<evidence type="ECO:0000313" key="2">
    <source>
        <dbReference type="EMBL" id="KAA0717522.1"/>
    </source>
</evidence>
<dbReference type="PANTHER" id="PTHR10185:SF9">
    <property type="entry name" value="INACTIVE PHOSPHOLIPASE D5"/>
    <property type="match status" value="1"/>
</dbReference>
<comment type="caution">
    <text evidence="2">The sequence shown here is derived from an EMBL/GenBank/DDBJ whole genome shotgun (WGS) entry which is preliminary data.</text>
</comment>
<gene>
    <name evidence="2" type="ORF">E1301_Tti020103</name>
</gene>
<proteinExistence type="predicted"/>
<dbReference type="Proteomes" id="UP000324632">
    <property type="component" value="Chromosome 8"/>
</dbReference>
<evidence type="ECO:0000313" key="3">
    <source>
        <dbReference type="Proteomes" id="UP000324632"/>
    </source>
</evidence>
<dbReference type="AlphaFoldDB" id="A0A5A9P6Y9"/>
<dbReference type="InterPro" id="IPR050874">
    <property type="entry name" value="Diverse_PLD-related"/>
</dbReference>
<dbReference type="Pfam" id="PF13918">
    <property type="entry name" value="PLDc_3"/>
    <property type="match status" value="1"/>
</dbReference>
<name>A0A5A9P6Y9_9TELE</name>
<protein>
    <submittedName>
        <fullName evidence="2">Inactive phospholipase D5</fullName>
    </submittedName>
</protein>